<keyword evidence="3" id="KW-0862">Zinc</keyword>
<evidence type="ECO:0000256" key="4">
    <source>
        <dbReference type="PROSITE-ProRule" id="PRU00134"/>
    </source>
</evidence>
<dbReference type="PROSITE" id="PS50865">
    <property type="entry name" value="ZF_MYND_2"/>
    <property type="match status" value="3"/>
</dbReference>
<accession>A0A9D4LAN0</accession>
<evidence type="ECO:0000313" key="7">
    <source>
        <dbReference type="Proteomes" id="UP000828390"/>
    </source>
</evidence>
<keyword evidence="7" id="KW-1185">Reference proteome</keyword>
<evidence type="ECO:0000259" key="5">
    <source>
        <dbReference type="PROSITE" id="PS50865"/>
    </source>
</evidence>
<feature type="domain" description="MYND-type" evidence="5">
    <location>
        <begin position="220"/>
        <end position="257"/>
    </location>
</feature>
<dbReference type="Gene3D" id="6.10.140.2220">
    <property type="match status" value="3"/>
</dbReference>
<dbReference type="InterPro" id="IPR002893">
    <property type="entry name" value="Znf_MYND"/>
</dbReference>
<name>A0A9D4LAN0_DREPO</name>
<feature type="domain" description="MYND-type" evidence="5">
    <location>
        <begin position="70"/>
        <end position="106"/>
    </location>
</feature>
<organism evidence="6 7">
    <name type="scientific">Dreissena polymorpha</name>
    <name type="common">Zebra mussel</name>
    <name type="synonym">Mytilus polymorpha</name>
    <dbReference type="NCBI Taxonomy" id="45954"/>
    <lineage>
        <taxon>Eukaryota</taxon>
        <taxon>Metazoa</taxon>
        <taxon>Spiralia</taxon>
        <taxon>Lophotrochozoa</taxon>
        <taxon>Mollusca</taxon>
        <taxon>Bivalvia</taxon>
        <taxon>Autobranchia</taxon>
        <taxon>Heteroconchia</taxon>
        <taxon>Euheterodonta</taxon>
        <taxon>Imparidentia</taxon>
        <taxon>Neoheterodontei</taxon>
        <taxon>Myida</taxon>
        <taxon>Dreissenoidea</taxon>
        <taxon>Dreissenidae</taxon>
        <taxon>Dreissena</taxon>
    </lineage>
</organism>
<proteinExistence type="predicted"/>
<feature type="domain" description="MYND-type" evidence="5">
    <location>
        <begin position="11"/>
        <end position="48"/>
    </location>
</feature>
<dbReference type="GO" id="GO:0008270">
    <property type="term" value="F:zinc ion binding"/>
    <property type="evidence" value="ECO:0007669"/>
    <property type="project" value="UniProtKB-KW"/>
</dbReference>
<evidence type="ECO:0000313" key="6">
    <source>
        <dbReference type="EMBL" id="KAH3853526.1"/>
    </source>
</evidence>
<keyword evidence="1" id="KW-0479">Metal-binding</keyword>
<dbReference type="GO" id="GO:0000981">
    <property type="term" value="F:DNA-binding transcription factor activity, RNA polymerase II-specific"/>
    <property type="evidence" value="ECO:0007669"/>
    <property type="project" value="TreeGrafter"/>
</dbReference>
<keyword evidence="2 4" id="KW-0863">Zinc-finger</keyword>
<dbReference type="Pfam" id="PF01753">
    <property type="entry name" value="zf-MYND"/>
    <property type="match status" value="3"/>
</dbReference>
<reference evidence="6" key="2">
    <citation type="submission" date="2020-11" db="EMBL/GenBank/DDBJ databases">
        <authorList>
            <person name="McCartney M.A."/>
            <person name="Auch B."/>
            <person name="Kono T."/>
            <person name="Mallez S."/>
            <person name="Becker A."/>
            <person name="Gohl D.M."/>
            <person name="Silverstein K.A.T."/>
            <person name="Koren S."/>
            <person name="Bechman K.B."/>
            <person name="Herman A."/>
            <person name="Abrahante J.E."/>
            <person name="Garbe J."/>
        </authorList>
    </citation>
    <scope>NUCLEOTIDE SEQUENCE</scope>
    <source>
        <strain evidence="6">Duluth1</strain>
        <tissue evidence="6">Whole animal</tissue>
    </source>
</reference>
<comment type="caution">
    <text evidence="6">The sequence shown here is derived from an EMBL/GenBank/DDBJ whole genome shotgun (WGS) entry which is preliminary data.</text>
</comment>
<reference evidence="6" key="1">
    <citation type="journal article" date="2019" name="bioRxiv">
        <title>The Genome of the Zebra Mussel, Dreissena polymorpha: A Resource for Invasive Species Research.</title>
        <authorList>
            <person name="McCartney M.A."/>
            <person name="Auch B."/>
            <person name="Kono T."/>
            <person name="Mallez S."/>
            <person name="Zhang Y."/>
            <person name="Obille A."/>
            <person name="Becker A."/>
            <person name="Abrahante J.E."/>
            <person name="Garbe J."/>
            <person name="Badalamenti J.P."/>
            <person name="Herman A."/>
            <person name="Mangelson H."/>
            <person name="Liachko I."/>
            <person name="Sullivan S."/>
            <person name="Sone E.D."/>
            <person name="Koren S."/>
            <person name="Silverstein K.A.T."/>
            <person name="Beckman K.B."/>
            <person name="Gohl D.M."/>
        </authorList>
    </citation>
    <scope>NUCLEOTIDE SEQUENCE</scope>
    <source>
        <strain evidence="6">Duluth1</strain>
        <tissue evidence="6">Whole animal</tissue>
    </source>
</reference>
<sequence length="459" mass="53294">MNSENKRVGHCANCKSYGPIILCSNCKSVMYCSIRCQKADWKKHKMPCNITTSSKNDSQISNNPDAYHVCAFCQRVGAQRCAKCKSAWYCTRACQAKDWKRHKPDCKLKYTDHQTTNMKQANNVDVHTIDTLSILNEPKSFIESKQELVKPLNVDTCMLFDNEYDQDQMNSTSTEINMNKQIVNDEHKPTSEIKSETSEGASNCKFDHATDFKDPNSGKCNRCNIMGCTHICARCKSIYYCSKACQKEDWTVHKKTCKKEYTEEERRIIEERLRRKKQQAIDYQKIEKDRFVTLYDTFSGDFNRFLQTLSPEKALLTASRPPGSLQKAIEVAKGWFPYFKVLTRFVHVPRTPTNPMELILINYQHKHKCVLVAFMYRYHEHVMRHGAYLKDEIDSESKVEFYLDDYGDNPAPFFSYLKVKPGNFICILRPFVHSFKDGTIGFKIEKPSNVYIIDKDLLV</sequence>
<protein>
    <recommendedName>
        <fullName evidence="5">MYND-type domain-containing protein</fullName>
    </recommendedName>
</protein>
<dbReference type="PROSITE" id="PS01360">
    <property type="entry name" value="ZF_MYND_1"/>
    <property type="match status" value="1"/>
</dbReference>
<evidence type="ECO:0000256" key="3">
    <source>
        <dbReference type="ARBA" id="ARBA00022833"/>
    </source>
</evidence>
<dbReference type="OrthoDB" id="2519255at2759"/>
<dbReference type="PANTHER" id="PTHR10237">
    <property type="entry name" value="DEFORMED EPIDERMAL AUTOREGULATORY FACTOR 1 HOMOLOG SUPPRESSIN"/>
    <property type="match status" value="1"/>
</dbReference>
<dbReference type="Proteomes" id="UP000828390">
    <property type="component" value="Unassembled WGS sequence"/>
</dbReference>
<dbReference type="AlphaFoldDB" id="A0A9D4LAN0"/>
<dbReference type="SUPFAM" id="SSF144232">
    <property type="entry name" value="HIT/MYND zinc finger-like"/>
    <property type="match status" value="3"/>
</dbReference>
<evidence type="ECO:0000256" key="1">
    <source>
        <dbReference type="ARBA" id="ARBA00022723"/>
    </source>
</evidence>
<gene>
    <name evidence="6" type="ORF">DPMN_096051</name>
</gene>
<evidence type="ECO:0000256" key="2">
    <source>
        <dbReference type="ARBA" id="ARBA00022771"/>
    </source>
</evidence>
<dbReference type="InterPro" id="IPR024119">
    <property type="entry name" value="TF_DEAF-1"/>
</dbReference>
<dbReference type="PANTHER" id="PTHR10237:SF14">
    <property type="entry name" value="MYND-TYPE DOMAIN-CONTAINING PROTEIN"/>
    <property type="match status" value="1"/>
</dbReference>
<dbReference type="GO" id="GO:0005634">
    <property type="term" value="C:nucleus"/>
    <property type="evidence" value="ECO:0007669"/>
    <property type="project" value="TreeGrafter"/>
</dbReference>
<dbReference type="EMBL" id="JAIWYP010000003">
    <property type="protein sequence ID" value="KAH3853526.1"/>
    <property type="molecule type" value="Genomic_DNA"/>
</dbReference>